<evidence type="ECO:0000313" key="2">
    <source>
        <dbReference type="EMBL" id="KAG5916727.1"/>
    </source>
</evidence>
<feature type="compositionally biased region" description="Acidic residues" evidence="1">
    <location>
        <begin position="189"/>
        <end position="219"/>
    </location>
</feature>
<name>A0A8K0NF32_9HYPO</name>
<proteinExistence type="predicted"/>
<reference evidence="2" key="1">
    <citation type="journal article" date="2020" name="bioRxiv">
        <title>Whole genome comparisons of ergot fungi reveals the divergence and evolution of species within the genus Claviceps are the result of varying mechanisms driving genome evolution and host range expansion.</title>
        <authorList>
            <person name="Wyka S.A."/>
            <person name="Mondo S.J."/>
            <person name="Liu M."/>
            <person name="Dettman J."/>
            <person name="Nalam V."/>
            <person name="Broders K.D."/>
        </authorList>
    </citation>
    <scope>NUCLEOTIDE SEQUENCE</scope>
    <source>
        <strain evidence="2">CCC 489</strain>
    </source>
</reference>
<gene>
    <name evidence="2" type="ORF">E4U42_007527</name>
</gene>
<organism evidence="2 3">
    <name type="scientific">Claviceps africana</name>
    <dbReference type="NCBI Taxonomy" id="83212"/>
    <lineage>
        <taxon>Eukaryota</taxon>
        <taxon>Fungi</taxon>
        <taxon>Dikarya</taxon>
        <taxon>Ascomycota</taxon>
        <taxon>Pezizomycotina</taxon>
        <taxon>Sordariomycetes</taxon>
        <taxon>Hypocreomycetidae</taxon>
        <taxon>Hypocreales</taxon>
        <taxon>Clavicipitaceae</taxon>
        <taxon>Claviceps</taxon>
    </lineage>
</organism>
<accession>A0A8K0NF32</accession>
<dbReference type="Proteomes" id="UP000811619">
    <property type="component" value="Unassembled WGS sequence"/>
</dbReference>
<feature type="compositionally biased region" description="Low complexity" evidence="1">
    <location>
        <begin position="152"/>
        <end position="164"/>
    </location>
</feature>
<feature type="compositionally biased region" description="Low complexity" evidence="1">
    <location>
        <begin position="285"/>
        <end position="299"/>
    </location>
</feature>
<evidence type="ECO:0000313" key="3">
    <source>
        <dbReference type="Proteomes" id="UP000811619"/>
    </source>
</evidence>
<dbReference type="EMBL" id="SRPY01000869">
    <property type="protein sequence ID" value="KAG5916727.1"/>
    <property type="molecule type" value="Genomic_DNA"/>
</dbReference>
<evidence type="ECO:0000256" key="1">
    <source>
        <dbReference type="SAM" id="MobiDB-lite"/>
    </source>
</evidence>
<dbReference type="AlphaFoldDB" id="A0A8K0NF32"/>
<sequence>MAPTSSKANYKTYEAQARMVRAMVAAHPEVKWNYKAIAACYGSDMSEHALNHRFRKIRAQSLIIKLGREVGFDMRHLCVDENKLPSTKEAVDQKNIAKYFGQSTADGIQFQFRAYKKDAETLRAVHSAGGDVANCLPLSTLPATPSKPTPSRPTSTSTTNTPVSRLRGAANTGSAARKRPRIKRSSSDEERDEDDEDDLGDDMMDDENDEQDPSDQPDDWSDRDTATPSRKSPTKHRNPRGTAKARATTPRRHAAARATSTMAQLGRQDNPGYDDGEDLISAVGPPTQTTSASTTSTTPVRPYKSIFGDPQPVPEAPASRAHSGLTPFSLDPFMETTMQVGSFDDEYGDGEI</sequence>
<feature type="region of interest" description="Disordered" evidence="1">
    <location>
        <begin position="133"/>
        <end position="330"/>
    </location>
</feature>
<protein>
    <submittedName>
        <fullName evidence="2">Uncharacterized protein</fullName>
    </submittedName>
</protein>
<dbReference type="OrthoDB" id="4828117at2759"/>
<comment type="caution">
    <text evidence="2">The sequence shown here is derived from an EMBL/GenBank/DDBJ whole genome shotgun (WGS) entry which is preliminary data.</text>
</comment>
<keyword evidence="3" id="KW-1185">Reference proteome</keyword>